<feature type="transmembrane region" description="Helical" evidence="1">
    <location>
        <begin position="18"/>
        <end position="35"/>
    </location>
</feature>
<gene>
    <name evidence="2" type="ORF">MTR66_09730</name>
</gene>
<keyword evidence="1" id="KW-1133">Transmembrane helix</keyword>
<comment type="caution">
    <text evidence="2">The sequence shown here is derived from an EMBL/GenBank/DDBJ whole genome shotgun (WGS) entry which is preliminary data.</text>
</comment>
<feature type="transmembrane region" description="Helical" evidence="1">
    <location>
        <begin position="47"/>
        <end position="69"/>
    </location>
</feature>
<protein>
    <submittedName>
        <fullName evidence="2">Uncharacterized protein</fullName>
    </submittedName>
</protein>
<sequence length="140" mass="15440">MICNAAKSPAQKRYLRRVLLFTGLYLVTFALQTALTKENDLSVFTRTAFALLPGFCISGVFWAIGRLIVEEQDEFQRMLTVRQAMIASGLAMASASVWGFLEGAAVVPHVDAYWWAVVWFIGLAIGGAVNRVQYGSWGMA</sequence>
<proteinExistence type="predicted"/>
<dbReference type="EMBL" id="JALHLG010000011">
    <property type="protein sequence ID" value="MCJ2187092.1"/>
    <property type="molecule type" value="Genomic_DNA"/>
</dbReference>
<keyword evidence="1" id="KW-0472">Membrane</keyword>
<name>A0ABT0BPY3_9SPHN</name>
<evidence type="ECO:0000313" key="3">
    <source>
        <dbReference type="Proteomes" id="UP001202281"/>
    </source>
</evidence>
<evidence type="ECO:0000256" key="1">
    <source>
        <dbReference type="SAM" id="Phobius"/>
    </source>
</evidence>
<accession>A0ABT0BPY3</accession>
<evidence type="ECO:0000313" key="2">
    <source>
        <dbReference type="EMBL" id="MCJ2187092.1"/>
    </source>
</evidence>
<keyword evidence="3" id="KW-1185">Reference proteome</keyword>
<organism evidence="2 3">
    <name type="scientific">Novosphingobium beihaiensis</name>
    <dbReference type="NCBI Taxonomy" id="2930389"/>
    <lineage>
        <taxon>Bacteria</taxon>
        <taxon>Pseudomonadati</taxon>
        <taxon>Pseudomonadota</taxon>
        <taxon>Alphaproteobacteria</taxon>
        <taxon>Sphingomonadales</taxon>
        <taxon>Sphingomonadaceae</taxon>
        <taxon>Novosphingobium</taxon>
    </lineage>
</organism>
<feature type="transmembrane region" description="Helical" evidence="1">
    <location>
        <begin position="81"/>
        <end position="101"/>
    </location>
</feature>
<feature type="transmembrane region" description="Helical" evidence="1">
    <location>
        <begin position="113"/>
        <end position="132"/>
    </location>
</feature>
<dbReference type="Proteomes" id="UP001202281">
    <property type="component" value="Unassembled WGS sequence"/>
</dbReference>
<keyword evidence="1" id="KW-0812">Transmembrane</keyword>
<dbReference type="RefSeq" id="WP_243920337.1">
    <property type="nucleotide sequence ID" value="NZ_JALHLG010000011.1"/>
</dbReference>
<reference evidence="2 3" key="1">
    <citation type="submission" date="2022-04" db="EMBL/GenBank/DDBJ databases">
        <title>Identification of a novel bacterium isolated from mangrove sediments.</title>
        <authorList>
            <person name="Pan X."/>
        </authorList>
    </citation>
    <scope>NUCLEOTIDE SEQUENCE [LARGE SCALE GENOMIC DNA]</scope>
    <source>
        <strain evidence="2 3">B2638</strain>
    </source>
</reference>